<dbReference type="AlphaFoldDB" id="A0A6I6JXX2"/>
<organism evidence="2 3">
    <name type="scientific">Maribellus comscasis</name>
    <dbReference type="NCBI Taxonomy" id="2681766"/>
    <lineage>
        <taxon>Bacteria</taxon>
        <taxon>Pseudomonadati</taxon>
        <taxon>Bacteroidota</taxon>
        <taxon>Bacteroidia</taxon>
        <taxon>Marinilabiliales</taxon>
        <taxon>Prolixibacteraceae</taxon>
        <taxon>Maribellus</taxon>
    </lineage>
</organism>
<dbReference type="CDD" id="cd16027">
    <property type="entry name" value="SGSH"/>
    <property type="match status" value="1"/>
</dbReference>
<dbReference type="KEGG" id="mcos:GM418_02465"/>
<dbReference type="PANTHER" id="PTHR43751">
    <property type="entry name" value="SULFATASE"/>
    <property type="match status" value="1"/>
</dbReference>
<dbReference type="RefSeq" id="WP_158862804.1">
    <property type="nucleotide sequence ID" value="NZ_CP046401.1"/>
</dbReference>
<proteinExistence type="predicted"/>
<dbReference type="PROSITE" id="PS51257">
    <property type="entry name" value="PROKAR_LIPOPROTEIN"/>
    <property type="match status" value="1"/>
</dbReference>
<dbReference type="Gene3D" id="3.40.720.10">
    <property type="entry name" value="Alkaline Phosphatase, subunit A"/>
    <property type="match status" value="1"/>
</dbReference>
<feature type="domain" description="Sulfatase N-terminal" evidence="1">
    <location>
        <begin position="28"/>
        <end position="315"/>
    </location>
</feature>
<evidence type="ECO:0000259" key="1">
    <source>
        <dbReference type="Pfam" id="PF00884"/>
    </source>
</evidence>
<dbReference type="GO" id="GO:0016787">
    <property type="term" value="F:hydrolase activity"/>
    <property type="evidence" value="ECO:0007669"/>
    <property type="project" value="UniProtKB-KW"/>
</dbReference>
<dbReference type="EMBL" id="CP046401">
    <property type="protein sequence ID" value="QGY42554.1"/>
    <property type="molecule type" value="Genomic_DNA"/>
</dbReference>
<protein>
    <submittedName>
        <fullName evidence="2">Sulfatase-like hydrolase/transferase</fullName>
    </submittedName>
</protein>
<dbReference type="Pfam" id="PF00884">
    <property type="entry name" value="Sulfatase"/>
    <property type="match status" value="1"/>
</dbReference>
<keyword evidence="2" id="KW-0808">Transferase</keyword>
<dbReference type="Proteomes" id="UP000428260">
    <property type="component" value="Chromosome"/>
</dbReference>
<evidence type="ECO:0000313" key="2">
    <source>
        <dbReference type="EMBL" id="QGY42554.1"/>
    </source>
</evidence>
<reference evidence="2 3" key="1">
    <citation type="submission" date="2019-11" db="EMBL/GenBank/DDBJ databases">
        <authorList>
            <person name="Zheng R.K."/>
            <person name="Sun C.M."/>
        </authorList>
    </citation>
    <scope>NUCLEOTIDE SEQUENCE [LARGE SCALE GENOMIC DNA]</scope>
    <source>
        <strain evidence="2 3">WC007</strain>
    </source>
</reference>
<keyword evidence="3" id="KW-1185">Reference proteome</keyword>
<name>A0A6I6JXX2_9BACT</name>
<dbReference type="GO" id="GO:0016740">
    <property type="term" value="F:transferase activity"/>
    <property type="evidence" value="ECO:0007669"/>
    <property type="project" value="UniProtKB-KW"/>
</dbReference>
<sequence length="518" mass="59672">MKLIINTSLLILYMFLFGCNKKESQLVPNILICIADDAAHMGKEFAWVNTPAFDRVAAEGILFSNAYTPNAKCAPSRACLLTGRNPWQLKEAANHFSNFPAEFKTYPEALRDFGYFTGYTGKGWAPGNPGEVNGKERELCGMRWDKKQIVPPTKDISRNDYSANFIEFYRNRPKDKPFCFWYGGREPHRRYEYGSGLKAGKKLSDINEVPVFFPDTDIVRTDILDYALEIEYFDSHVGKILDFLERQGELDNTLVIVTSDNGMPFPKAKSDEYENSTHLPLAIMWGKNIKDPGRVIDEYVSFIDIAPTFLKAAGIDWQKSGMQETPGSSLLPFLHGEINSSRDFVLIGKERHDIGRPNDFGYPVRGMVKNGWMYLRNYWPDLWPAGNPECGYTTVDGSPTKTEILKSRHNPETKFYWDWSFGKRPAEELYYLPDDPGCIKNLTDEDKLRAMKVSLKDKMEEELIKQNDPRMFGEGYIFHTYYYTWDTYRNLYERMVVGKENIVPMWINASDIESDFPE</sequence>
<dbReference type="InterPro" id="IPR000917">
    <property type="entry name" value="Sulfatase_N"/>
</dbReference>
<dbReference type="InterPro" id="IPR052701">
    <property type="entry name" value="GAG_Ulvan_Degrading_Sulfatases"/>
</dbReference>
<gene>
    <name evidence="2" type="ORF">GM418_02465</name>
</gene>
<dbReference type="SUPFAM" id="SSF53649">
    <property type="entry name" value="Alkaline phosphatase-like"/>
    <property type="match status" value="1"/>
</dbReference>
<dbReference type="PANTHER" id="PTHR43751:SF1">
    <property type="entry name" value="SULFATASE ATSG-RELATED"/>
    <property type="match status" value="1"/>
</dbReference>
<accession>A0A6I6JXX2</accession>
<dbReference type="InterPro" id="IPR017850">
    <property type="entry name" value="Alkaline_phosphatase_core_sf"/>
</dbReference>
<evidence type="ECO:0000313" key="3">
    <source>
        <dbReference type="Proteomes" id="UP000428260"/>
    </source>
</evidence>
<keyword evidence="2" id="KW-0378">Hydrolase</keyword>